<feature type="transmembrane region" description="Helical" evidence="5">
    <location>
        <begin position="112"/>
        <end position="131"/>
    </location>
</feature>
<proteinExistence type="predicted"/>
<comment type="caution">
    <text evidence="6">The sequence shown here is derived from an EMBL/GenBank/DDBJ whole genome shotgun (WGS) entry which is preliminary data.</text>
</comment>
<sequence length="347" mass="39191">MSSGSEHATPCGPMAWGFTYTKDARQRLAVLLRALLIAQLVISLVMVIFCYNVSIKVMSLLKHIHRYTVFLLYGLILLQAYCIKLHYTSGFRLLTWLLRCPHWPRAAPITRLWIISGSLVAVNGLLVHAACNSTLKSLMNELSSSLRIGISNYLTEPFWKRLIDTMQVELNCCGVESPSDWHEIPWINIDFLNEESDLVMKIAGADGKVLPPVSPYSCCSPNVLSSCYHDPLQQGEWREEWWRGSMAGASLNARTCLDAVRDPLVRVTLALHVLNILIILMQTVIMLLTYAVCKGALEAVSRGDWTEHHHPTARHIESEISVGACAVSLRKRRSRRKMRTRSYPYLS</sequence>
<evidence type="ECO:0000256" key="4">
    <source>
        <dbReference type="ARBA" id="ARBA00023136"/>
    </source>
</evidence>
<evidence type="ECO:0000313" key="7">
    <source>
        <dbReference type="Proteomes" id="UP000838756"/>
    </source>
</evidence>
<dbReference type="InterPro" id="IPR018499">
    <property type="entry name" value="Tetraspanin/Peripherin"/>
</dbReference>
<dbReference type="InterPro" id="IPR008952">
    <property type="entry name" value="Tetraspanin_EC2_sf"/>
</dbReference>
<protein>
    <submittedName>
        <fullName evidence="6">Jg1242 protein</fullName>
    </submittedName>
</protein>
<dbReference type="AlphaFoldDB" id="A0A8S4QQE1"/>
<accession>A0A8S4QQE1</accession>
<dbReference type="Gene3D" id="1.10.1450.10">
    <property type="entry name" value="Tetraspanin"/>
    <property type="match status" value="1"/>
</dbReference>
<dbReference type="GO" id="GO:0016020">
    <property type="term" value="C:membrane"/>
    <property type="evidence" value="ECO:0007669"/>
    <property type="project" value="UniProtKB-SubCell"/>
</dbReference>
<comment type="subcellular location">
    <subcellularLocation>
        <location evidence="1">Membrane</location>
        <topology evidence="1">Multi-pass membrane protein</topology>
    </subcellularLocation>
</comment>
<evidence type="ECO:0000256" key="2">
    <source>
        <dbReference type="ARBA" id="ARBA00022692"/>
    </source>
</evidence>
<keyword evidence="2 5" id="KW-0812">Transmembrane</keyword>
<dbReference type="SUPFAM" id="SSF48652">
    <property type="entry name" value="Tetraspanin"/>
    <property type="match status" value="1"/>
</dbReference>
<evidence type="ECO:0000256" key="1">
    <source>
        <dbReference type="ARBA" id="ARBA00004141"/>
    </source>
</evidence>
<gene>
    <name evidence="6" type="primary">jg1242</name>
    <name evidence="6" type="ORF">PAEG_LOCUS5540</name>
</gene>
<organism evidence="6 7">
    <name type="scientific">Pararge aegeria aegeria</name>
    <dbReference type="NCBI Taxonomy" id="348720"/>
    <lineage>
        <taxon>Eukaryota</taxon>
        <taxon>Metazoa</taxon>
        <taxon>Ecdysozoa</taxon>
        <taxon>Arthropoda</taxon>
        <taxon>Hexapoda</taxon>
        <taxon>Insecta</taxon>
        <taxon>Pterygota</taxon>
        <taxon>Neoptera</taxon>
        <taxon>Endopterygota</taxon>
        <taxon>Lepidoptera</taxon>
        <taxon>Glossata</taxon>
        <taxon>Ditrysia</taxon>
        <taxon>Papilionoidea</taxon>
        <taxon>Nymphalidae</taxon>
        <taxon>Satyrinae</taxon>
        <taxon>Satyrini</taxon>
        <taxon>Parargina</taxon>
        <taxon>Pararge</taxon>
    </lineage>
</organism>
<reference evidence="6" key="1">
    <citation type="submission" date="2022-03" db="EMBL/GenBank/DDBJ databases">
        <authorList>
            <person name="Lindestad O."/>
        </authorList>
    </citation>
    <scope>NUCLEOTIDE SEQUENCE</scope>
</reference>
<keyword evidence="3 5" id="KW-1133">Transmembrane helix</keyword>
<feature type="transmembrane region" description="Helical" evidence="5">
    <location>
        <begin position="30"/>
        <end position="55"/>
    </location>
</feature>
<dbReference type="Pfam" id="PF00335">
    <property type="entry name" value="Tetraspanin"/>
    <property type="match status" value="1"/>
</dbReference>
<dbReference type="Proteomes" id="UP000838756">
    <property type="component" value="Unassembled WGS sequence"/>
</dbReference>
<keyword evidence="7" id="KW-1185">Reference proteome</keyword>
<dbReference type="EMBL" id="CAKXAJ010018350">
    <property type="protein sequence ID" value="CAH2217656.1"/>
    <property type="molecule type" value="Genomic_DNA"/>
</dbReference>
<dbReference type="OrthoDB" id="9836210at2759"/>
<name>A0A8S4QQE1_9NEOP</name>
<evidence type="ECO:0000313" key="6">
    <source>
        <dbReference type="EMBL" id="CAH2217656.1"/>
    </source>
</evidence>
<feature type="transmembrane region" description="Helical" evidence="5">
    <location>
        <begin position="269"/>
        <end position="292"/>
    </location>
</feature>
<evidence type="ECO:0000256" key="5">
    <source>
        <dbReference type="SAM" id="Phobius"/>
    </source>
</evidence>
<feature type="transmembrane region" description="Helical" evidence="5">
    <location>
        <begin position="67"/>
        <end position="87"/>
    </location>
</feature>
<evidence type="ECO:0000256" key="3">
    <source>
        <dbReference type="ARBA" id="ARBA00022989"/>
    </source>
</evidence>
<keyword evidence="4 5" id="KW-0472">Membrane</keyword>